<dbReference type="RefSeq" id="WP_063984062.1">
    <property type="nucleotide sequence ID" value="NZ_NAFL01000283.1"/>
</dbReference>
<name>A0A1Y2JAP2_BRAJP</name>
<keyword evidence="5" id="KW-0029">Amino-acid transport</keyword>
<accession>A0A1Y2JAP2</accession>
<dbReference type="EMBL" id="NAFL01000283">
    <property type="protein sequence ID" value="OSJ24083.1"/>
    <property type="molecule type" value="Genomic_DNA"/>
</dbReference>
<proteinExistence type="inferred from homology"/>
<evidence type="ECO:0000313" key="8">
    <source>
        <dbReference type="EMBL" id="OSJ24083.1"/>
    </source>
</evidence>
<dbReference type="InterPro" id="IPR017871">
    <property type="entry name" value="ABC_transporter-like_CS"/>
</dbReference>
<keyword evidence="3" id="KW-0547">Nucleotide-binding</keyword>
<dbReference type="SMART" id="SM00382">
    <property type="entry name" value="AAA"/>
    <property type="match status" value="1"/>
</dbReference>
<feature type="domain" description="ABC transporter" evidence="7">
    <location>
        <begin position="6"/>
        <end position="238"/>
    </location>
</feature>
<keyword evidence="2" id="KW-0813">Transport</keyword>
<dbReference type="GO" id="GO:0005524">
    <property type="term" value="F:ATP binding"/>
    <property type="evidence" value="ECO:0007669"/>
    <property type="project" value="UniProtKB-KW"/>
</dbReference>
<evidence type="ECO:0000256" key="2">
    <source>
        <dbReference type="ARBA" id="ARBA00022448"/>
    </source>
</evidence>
<reference evidence="8 9" key="1">
    <citation type="submission" date="2017-03" db="EMBL/GenBank/DDBJ databases">
        <title>Whole genome sequences of fourteen strains of Bradyrhizobium canariense and one strain of Bradyrhizobium japonicum isolated from Lupinus (Papilionoideae: Genisteae) species in Algeria.</title>
        <authorList>
            <person name="Crovadore J."/>
            <person name="Chekireb D."/>
            <person name="Brachmann A."/>
            <person name="Chablais R."/>
            <person name="Cochard B."/>
            <person name="Lefort F."/>
        </authorList>
    </citation>
    <scope>NUCLEOTIDE SEQUENCE [LARGE SCALE GENOMIC DNA]</scope>
    <source>
        <strain evidence="8 9">UBMA197</strain>
    </source>
</reference>
<dbReference type="GO" id="GO:0015807">
    <property type="term" value="P:L-amino acid transport"/>
    <property type="evidence" value="ECO:0007669"/>
    <property type="project" value="TreeGrafter"/>
</dbReference>
<evidence type="ECO:0000256" key="3">
    <source>
        <dbReference type="ARBA" id="ARBA00022741"/>
    </source>
</evidence>
<comment type="caution">
    <text evidence="8">The sequence shown here is derived from an EMBL/GenBank/DDBJ whole genome shotgun (WGS) entry which is preliminary data.</text>
</comment>
<dbReference type="PANTHER" id="PTHR43820">
    <property type="entry name" value="HIGH-AFFINITY BRANCHED-CHAIN AMINO ACID TRANSPORT ATP-BINDING PROTEIN LIVF"/>
    <property type="match status" value="1"/>
</dbReference>
<evidence type="ECO:0000313" key="9">
    <source>
        <dbReference type="Proteomes" id="UP000193335"/>
    </source>
</evidence>
<dbReference type="Gene3D" id="3.40.50.300">
    <property type="entry name" value="P-loop containing nucleotide triphosphate hydrolases"/>
    <property type="match status" value="1"/>
</dbReference>
<dbReference type="InterPro" id="IPR003593">
    <property type="entry name" value="AAA+_ATPase"/>
</dbReference>
<comment type="similarity">
    <text evidence="1">Belongs to the ABC transporter superfamily.</text>
</comment>
<gene>
    <name evidence="8" type="ORF">BSZ19_43310</name>
</gene>
<dbReference type="CDD" id="cd03224">
    <property type="entry name" value="ABC_TM1139_LivF_branched"/>
    <property type="match status" value="1"/>
</dbReference>
<dbReference type="GO" id="GO:0015658">
    <property type="term" value="F:branched-chain amino acid transmembrane transporter activity"/>
    <property type="evidence" value="ECO:0007669"/>
    <property type="project" value="TreeGrafter"/>
</dbReference>
<dbReference type="SUPFAM" id="SSF52540">
    <property type="entry name" value="P-loop containing nucleoside triphosphate hydrolases"/>
    <property type="match status" value="1"/>
</dbReference>
<evidence type="ECO:0000256" key="4">
    <source>
        <dbReference type="ARBA" id="ARBA00022840"/>
    </source>
</evidence>
<protein>
    <submittedName>
        <fullName evidence="8">ABC transporter ATP-binding protein</fullName>
    </submittedName>
</protein>
<evidence type="ECO:0000256" key="6">
    <source>
        <dbReference type="ARBA" id="ARBA00024722"/>
    </source>
</evidence>
<dbReference type="AlphaFoldDB" id="A0A1Y2JAP2"/>
<dbReference type="InterPro" id="IPR027417">
    <property type="entry name" value="P-loop_NTPase"/>
</dbReference>
<dbReference type="PROSITE" id="PS50893">
    <property type="entry name" value="ABC_TRANSPORTER_2"/>
    <property type="match status" value="1"/>
</dbReference>
<dbReference type="InterPro" id="IPR003439">
    <property type="entry name" value="ABC_transporter-like_ATP-bd"/>
</dbReference>
<dbReference type="Pfam" id="PF00005">
    <property type="entry name" value="ABC_tran"/>
    <property type="match status" value="1"/>
</dbReference>
<dbReference type="PROSITE" id="PS00211">
    <property type="entry name" value="ABC_TRANSPORTER_1"/>
    <property type="match status" value="1"/>
</dbReference>
<dbReference type="InterPro" id="IPR052156">
    <property type="entry name" value="BCAA_Transport_ATP-bd_LivF"/>
</dbReference>
<dbReference type="Proteomes" id="UP000193335">
    <property type="component" value="Unassembled WGS sequence"/>
</dbReference>
<evidence type="ECO:0000256" key="1">
    <source>
        <dbReference type="ARBA" id="ARBA00005417"/>
    </source>
</evidence>
<dbReference type="GO" id="GO:0016887">
    <property type="term" value="F:ATP hydrolysis activity"/>
    <property type="evidence" value="ECO:0007669"/>
    <property type="project" value="InterPro"/>
</dbReference>
<evidence type="ECO:0000259" key="7">
    <source>
        <dbReference type="PROSITE" id="PS50893"/>
    </source>
</evidence>
<evidence type="ECO:0000256" key="5">
    <source>
        <dbReference type="ARBA" id="ARBA00022970"/>
    </source>
</evidence>
<keyword evidence="4 8" id="KW-0067">ATP-binding</keyword>
<organism evidence="8 9">
    <name type="scientific">Bradyrhizobium japonicum</name>
    <dbReference type="NCBI Taxonomy" id="375"/>
    <lineage>
        <taxon>Bacteria</taxon>
        <taxon>Pseudomonadati</taxon>
        <taxon>Pseudomonadota</taxon>
        <taxon>Alphaproteobacteria</taxon>
        <taxon>Hyphomicrobiales</taxon>
        <taxon>Nitrobacteraceae</taxon>
        <taxon>Bradyrhizobium</taxon>
    </lineage>
</organism>
<dbReference type="PANTHER" id="PTHR43820:SF4">
    <property type="entry name" value="HIGH-AFFINITY BRANCHED-CHAIN AMINO ACID TRANSPORT ATP-BINDING PROTEIN LIVF"/>
    <property type="match status" value="1"/>
</dbReference>
<sequence>MSGLILDIEQMSACYGRVEALIGVSLQVAHGEIVTVVGANGAGKSTLLHSILGMVSPANGRITFAGADITRWPIHRRIDTGLVLVPEGRRILVSMTIEENLLLGAHMRQDKTAVRREIDGIYDRFPNLAQRRNHDASCLSGGEQQMLALGRAMLAKPQLLMMDEPSLGLSPLFVSKLFELIREYNREGLSVLLIEQNTANALRIAHRATVLELGRVALEGNAAAIAGSARLQEAYLGGAAREVTEIDHKRKSAGRRS</sequence>
<comment type="function">
    <text evidence="6">Involved in beta-(1--&gt;2)glucan export. Transmembrane domains (TMD) form a pore in the inner membrane and the ATP-binding domain (NBD) is responsible for energy generation.</text>
</comment>